<comment type="caution">
    <text evidence="5">The sequence shown here is derived from an EMBL/GenBank/DDBJ whole genome shotgun (WGS) entry which is preliminary data.</text>
</comment>
<name>A0AAW7XX82_9RHOB</name>
<keyword evidence="1" id="KW-0805">Transcription regulation</keyword>
<dbReference type="InterPro" id="IPR018060">
    <property type="entry name" value="HTH_AraC"/>
</dbReference>
<dbReference type="AlphaFoldDB" id="A0AAW7XX82"/>
<evidence type="ECO:0000256" key="1">
    <source>
        <dbReference type="ARBA" id="ARBA00023015"/>
    </source>
</evidence>
<organism evidence="5 6">
    <name type="scientific">Celeribacter halophilus</name>
    <dbReference type="NCBI Taxonomy" id="576117"/>
    <lineage>
        <taxon>Bacteria</taxon>
        <taxon>Pseudomonadati</taxon>
        <taxon>Pseudomonadota</taxon>
        <taxon>Alphaproteobacteria</taxon>
        <taxon>Rhodobacterales</taxon>
        <taxon>Roseobacteraceae</taxon>
        <taxon>Celeribacter</taxon>
    </lineage>
</organism>
<dbReference type="RefSeq" id="WP_303495142.1">
    <property type="nucleotide sequence ID" value="NZ_JAUOPJ010000023.1"/>
</dbReference>
<evidence type="ECO:0000256" key="3">
    <source>
        <dbReference type="ARBA" id="ARBA00023163"/>
    </source>
</evidence>
<dbReference type="PRINTS" id="PR00032">
    <property type="entry name" value="HTHARAC"/>
</dbReference>
<dbReference type="Pfam" id="PF12833">
    <property type="entry name" value="HTH_18"/>
    <property type="match status" value="1"/>
</dbReference>
<dbReference type="EMBL" id="JAUOPJ010000023">
    <property type="protein sequence ID" value="MDO6458916.1"/>
    <property type="molecule type" value="Genomic_DNA"/>
</dbReference>
<dbReference type="Gene3D" id="1.10.10.60">
    <property type="entry name" value="Homeodomain-like"/>
    <property type="match status" value="2"/>
</dbReference>
<feature type="domain" description="HTH araC/xylS-type" evidence="4">
    <location>
        <begin position="190"/>
        <end position="288"/>
    </location>
</feature>
<sequence>MDLFEELKERHGFEAGAGFVKTALPGVRFFWSTETVARAPLIYNAGLVLILQGNKIGYLGGRVFHYNPDHYLVLSVPLPFDCETHATPDDPMLGLFVDIERADLIAFLKLMELDGPVSRTATSLGVAPAELHGDMRDAVHRLMRTLCSDAASQALGAGILREILFHAIEGPHGPSLRALAQGDTHHSRVSQSIITIRENYAAPLKVEVLARDAGMSVPVFHRAFKAITGTSPLQYLKATRLGRAKGLILADGLPANEAARRVGYDNPSHFSREFKKHFGLSPRDARSAGYMPIDI</sequence>
<keyword evidence="2" id="KW-0238">DNA-binding</keyword>
<dbReference type="PANTHER" id="PTHR43436:SF2">
    <property type="entry name" value="ARAC_XYLS FAMILY TRANSCRIPTIONAL REGULATOR"/>
    <property type="match status" value="1"/>
</dbReference>
<dbReference type="InterPro" id="IPR009594">
    <property type="entry name" value="Tscrpt_reg_HTH_AraC_N"/>
</dbReference>
<dbReference type="Proteomes" id="UP001169823">
    <property type="component" value="Unassembled WGS sequence"/>
</dbReference>
<proteinExistence type="predicted"/>
<dbReference type="GO" id="GO:0003700">
    <property type="term" value="F:DNA-binding transcription factor activity"/>
    <property type="evidence" value="ECO:0007669"/>
    <property type="project" value="InterPro"/>
</dbReference>
<dbReference type="Pfam" id="PF06719">
    <property type="entry name" value="AraC_N"/>
    <property type="match status" value="1"/>
</dbReference>
<dbReference type="PANTHER" id="PTHR43436">
    <property type="entry name" value="ARAC-FAMILY TRANSCRIPTIONAL REGULATOR"/>
    <property type="match status" value="1"/>
</dbReference>
<evidence type="ECO:0000259" key="4">
    <source>
        <dbReference type="PROSITE" id="PS01124"/>
    </source>
</evidence>
<dbReference type="PROSITE" id="PS01124">
    <property type="entry name" value="HTH_ARAC_FAMILY_2"/>
    <property type="match status" value="1"/>
</dbReference>
<reference evidence="5" key="1">
    <citation type="submission" date="2023-07" db="EMBL/GenBank/DDBJ databases">
        <title>Genome content predicts the carbon catabolic preferences of heterotrophic bacteria.</title>
        <authorList>
            <person name="Gralka M."/>
        </authorList>
    </citation>
    <scope>NUCLEOTIDE SEQUENCE</scope>
    <source>
        <strain evidence="5">I2M02</strain>
    </source>
</reference>
<dbReference type="InterPro" id="IPR020449">
    <property type="entry name" value="Tscrpt_reg_AraC-type_HTH"/>
</dbReference>
<evidence type="ECO:0000313" key="6">
    <source>
        <dbReference type="Proteomes" id="UP001169823"/>
    </source>
</evidence>
<dbReference type="SUPFAM" id="SSF46689">
    <property type="entry name" value="Homeodomain-like"/>
    <property type="match status" value="2"/>
</dbReference>
<accession>A0AAW7XX82</accession>
<protein>
    <submittedName>
        <fullName evidence="5">AraC family transcriptional regulator</fullName>
    </submittedName>
</protein>
<dbReference type="GO" id="GO:0043565">
    <property type="term" value="F:sequence-specific DNA binding"/>
    <property type="evidence" value="ECO:0007669"/>
    <property type="project" value="InterPro"/>
</dbReference>
<dbReference type="SMART" id="SM00342">
    <property type="entry name" value="HTH_ARAC"/>
    <property type="match status" value="1"/>
</dbReference>
<evidence type="ECO:0000256" key="2">
    <source>
        <dbReference type="ARBA" id="ARBA00023125"/>
    </source>
</evidence>
<dbReference type="InterPro" id="IPR009057">
    <property type="entry name" value="Homeodomain-like_sf"/>
</dbReference>
<evidence type="ECO:0000313" key="5">
    <source>
        <dbReference type="EMBL" id="MDO6458916.1"/>
    </source>
</evidence>
<keyword evidence="3" id="KW-0804">Transcription</keyword>
<gene>
    <name evidence="5" type="ORF">Q4494_17700</name>
</gene>